<dbReference type="InterPro" id="IPR009003">
    <property type="entry name" value="Peptidase_S1_PA"/>
</dbReference>
<dbReference type="InterPro" id="IPR001940">
    <property type="entry name" value="Peptidase_S1C"/>
</dbReference>
<dbReference type="SUPFAM" id="SSF50494">
    <property type="entry name" value="Trypsin-like serine proteases"/>
    <property type="match status" value="1"/>
</dbReference>
<gene>
    <name evidence="6" type="ORF">CJ205_03670</name>
</gene>
<dbReference type="InterPro" id="IPR036034">
    <property type="entry name" value="PDZ_sf"/>
</dbReference>
<organism evidence="6 7">
    <name type="scientific">Dolosicoccus paucivorans</name>
    <dbReference type="NCBI Taxonomy" id="84521"/>
    <lineage>
        <taxon>Bacteria</taxon>
        <taxon>Bacillati</taxon>
        <taxon>Bacillota</taxon>
        <taxon>Bacilli</taxon>
        <taxon>Lactobacillales</taxon>
        <taxon>Aerococcaceae</taxon>
        <taxon>Dolosicoccus</taxon>
    </lineage>
</organism>
<evidence type="ECO:0000256" key="3">
    <source>
        <dbReference type="ARBA" id="ARBA00022825"/>
    </source>
</evidence>
<keyword evidence="4" id="KW-0812">Transmembrane</keyword>
<dbReference type="STRING" id="84521.SAMN04487994_103815"/>
<proteinExistence type="predicted"/>
<dbReference type="PANTHER" id="PTHR43343:SF3">
    <property type="entry name" value="PROTEASE DO-LIKE 8, CHLOROPLASTIC"/>
    <property type="match status" value="1"/>
</dbReference>
<dbReference type="OrthoDB" id="9758917at2"/>
<comment type="caution">
    <text evidence="6">The sequence shown here is derived from an EMBL/GenBank/DDBJ whole genome shotgun (WGS) entry which is preliminary data.</text>
</comment>
<keyword evidence="4" id="KW-0472">Membrane</keyword>
<dbReference type="InterPro" id="IPR051201">
    <property type="entry name" value="Chloro_Bact_Ser_Proteases"/>
</dbReference>
<protein>
    <recommendedName>
        <fullName evidence="5">PDZ domain-containing protein</fullName>
    </recommendedName>
</protein>
<evidence type="ECO:0000256" key="2">
    <source>
        <dbReference type="ARBA" id="ARBA00022801"/>
    </source>
</evidence>
<dbReference type="SMART" id="SM00228">
    <property type="entry name" value="PDZ"/>
    <property type="match status" value="1"/>
</dbReference>
<reference evidence="6 7" key="1">
    <citation type="submission" date="2017-09" db="EMBL/GenBank/DDBJ databases">
        <title>Bacterial strain isolated from the female urinary microbiota.</title>
        <authorList>
            <person name="Thomas-White K."/>
            <person name="Kumar N."/>
            <person name="Forster S."/>
            <person name="Putonti C."/>
            <person name="Lawley T."/>
            <person name="Wolfe A.J."/>
        </authorList>
    </citation>
    <scope>NUCLEOTIDE SEQUENCE [LARGE SCALE GENOMIC DNA]</scope>
    <source>
        <strain evidence="6 7">UMB0852</strain>
    </source>
</reference>
<dbReference type="PROSITE" id="PS50106">
    <property type="entry name" value="PDZ"/>
    <property type="match status" value="1"/>
</dbReference>
<evidence type="ECO:0000313" key="7">
    <source>
        <dbReference type="Proteomes" id="UP000235682"/>
    </source>
</evidence>
<keyword evidence="3" id="KW-0720">Serine protease</keyword>
<evidence type="ECO:0000256" key="4">
    <source>
        <dbReference type="SAM" id="Phobius"/>
    </source>
</evidence>
<dbReference type="GO" id="GO:0006508">
    <property type="term" value="P:proteolysis"/>
    <property type="evidence" value="ECO:0007669"/>
    <property type="project" value="UniProtKB-KW"/>
</dbReference>
<evidence type="ECO:0000256" key="1">
    <source>
        <dbReference type="ARBA" id="ARBA00022670"/>
    </source>
</evidence>
<dbReference type="GO" id="GO:0004252">
    <property type="term" value="F:serine-type endopeptidase activity"/>
    <property type="evidence" value="ECO:0007669"/>
    <property type="project" value="InterPro"/>
</dbReference>
<dbReference type="SUPFAM" id="SSF50156">
    <property type="entry name" value="PDZ domain-like"/>
    <property type="match status" value="1"/>
</dbReference>
<dbReference type="Proteomes" id="UP000235682">
    <property type="component" value="Unassembled WGS sequence"/>
</dbReference>
<dbReference type="Gene3D" id="2.40.10.120">
    <property type="match status" value="1"/>
</dbReference>
<keyword evidence="2" id="KW-0378">Hydrolase</keyword>
<dbReference type="Pfam" id="PF13365">
    <property type="entry name" value="Trypsin_2"/>
    <property type="match status" value="1"/>
</dbReference>
<keyword evidence="1" id="KW-0645">Protease</keyword>
<sequence length="441" mass="47758">MSEYNKHNEHEVDPSIKEAMQRSSQPGVFWKSFLGATVATLLVLGVVFLGLYGYKGSLFATSSEPVEVVQESKETPTQEELGDIKQAQEAASDFETAILGAVERSKEAVVSVSNYQRLLPGYPYIYGESFGPAIEEQSELAVAGEGSGVVYKIEGDKAYIVTNHHVVEGSEELKVIMYDGTVADAELIGADVWSDLAVMTIDAKYATKAIDFYDSDELKVGNIALAIGSPLGNEFQNSVTQGIVSGLERSVPIDIDGDGIPDWDASVIQTDAAINRGNSGGALVNKNGELIGINSIKFAAEGVEGMGFAIPSNEVKRIIEELEANGEVIRPVLGAQTLDLALIAEESKQEVLGITNDQQDGVVIIEIQSGTTADQSELERYDVITKMDGEEIHTINDLRKVLYSHNVGDKVSLTVLRQGEEKTIEVMLQSLETQELELRHE</sequence>
<dbReference type="PANTHER" id="PTHR43343">
    <property type="entry name" value="PEPTIDASE S12"/>
    <property type="match status" value="1"/>
</dbReference>
<feature type="transmembrane region" description="Helical" evidence="4">
    <location>
        <begin position="28"/>
        <end position="54"/>
    </location>
</feature>
<dbReference type="AlphaFoldDB" id="A0A2N6SN93"/>
<dbReference type="Pfam" id="PF13180">
    <property type="entry name" value="PDZ_2"/>
    <property type="match status" value="1"/>
</dbReference>
<dbReference type="RefSeq" id="WP_102227476.1">
    <property type="nucleotide sequence ID" value="NZ_PNFY01000005.1"/>
</dbReference>
<keyword evidence="4" id="KW-1133">Transmembrane helix</keyword>
<name>A0A2N6SN93_9LACT</name>
<keyword evidence="7" id="KW-1185">Reference proteome</keyword>
<feature type="domain" description="PDZ" evidence="5">
    <location>
        <begin position="340"/>
        <end position="419"/>
    </location>
</feature>
<dbReference type="Gene3D" id="2.30.42.10">
    <property type="match status" value="1"/>
</dbReference>
<dbReference type="PRINTS" id="PR00834">
    <property type="entry name" value="PROTEASES2C"/>
</dbReference>
<dbReference type="EMBL" id="PNHE01000011">
    <property type="protein sequence ID" value="PMC58531.1"/>
    <property type="molecule type" value="Genomic_DNA"/>
</dbReference>
<evidence type="ECO:0000313" key="6">
    <source>
        <dbReference type="EMBL" id="PMC58531.1"/>
    </source>
</evidence>
<accession>A0A2N6SN93</accession>
<dbReference type="InterPro" id="IPR001478">
    <property type="entry name" value="PDZ"/>
</dbReference>
<evidence type="ECO:0000259" key="5">
    <source>
        <dbReference type="PROSITE" id="PS50106"/>
    </source>
</evidence>